<name>B0DYD8_LACBS</name>
<sequence length="273" mass="30492">MEYTTHDEINLVRLVRRLEKSVATPDEWNEGNEWIWLKAQKDLQKVKYARKLVKNVETYDEDALLPAKIKQRNELLIKLDKVEVFLKDVHQRTLPPTNRPAPLLPSIPKPEFSPPEQNTPLLSSTALFSPPSLPPSPLPPSFPPLARTSPSTTTALAPTNTDALIPRKPPTSTPSNPAHTSLQSSLSLQLSQMATQLKRNAEHFQQTLEKDNALLQITSQKIEENYDAMGKARVMLKDLTGKSGGTTWLVVAIVMCVLGVFVAMVGVIRFSRF</sequence>
<dbReference type="EMBL" id="DS547150">
    <property type="protein sequence ID" value="EDR00417.1"/>
    <property type="molecule type" value="Genomic_DNA"/>
</dbReference>
<dbReference type="PANTHER" id="PTHR13050:SF7">
    <property type="entry name" value="VESICLE TRANSPORT PROTEIN USE1"/>
    <property type="match status" value="1"/>
</dbReference>
<dbReference type="GO" id="GO:0005484">
    <property type="term" value="F:SNAP receptor activity"/>
    <property type="evidence" value="ECO:0007669"/>
    <property type="project" value="TreeGrafter"/>
</dbReference>
<evidence type="ECO:0000256" key="2">
    <source>
        <dbReference type="ARBA" id="ARBA00007891"/>
    </source>
</evidence>
<keyword evidence="8 11" id="KW-1133">Transmembrane helix</keyword>
<dbReference type="InParanoid" id="B0DYD8"/>
<dbReference type="GO" id="GO:0031201">
    <property type="term" value="C:SNARE complex"/>
    <property type="evidence" value="ECO:0007669"/>
    <property type="project" value="TreeGrafter"/>
</dbReference>
<feature type="compositionally biased region" description="Low complexity" evidence="10">
    <location>
        <begin position="144"/>
        <end position="164"/>
    </location>
</feature>
<feature type="region of interest" description="Disordered" evidence="10">
    <location>
        <begin position="93"/>
        <end position="182"/>
    </location>
</feature>
<dbReference type="KEGG" id="lbc:LACBIDRAFT_314363"/>
<organism evidence="13">
    <name type="scientific">Laccaria bicolor (strain S238N-H82 / ATCC MYA-4686)</name>
    <name type="common">Bicoloured deceiver</name>
    <name type="synonym">Laccaria laccata var. bicolor</name>
    <dbReference type="NCBI Taxonomy" id="486041"/>
    <lineage>
        <taxon>Eukaryota</taxon>
        <taxon>Fungi</taxon>
        <taxon>Dikarya</taxon>
        <taxon>Basidiomycota</taxon>
        <taxon>Agaricomycotina</taxon>
        <taxon>Agaricomycetes</taxon>
        <taxon>Agaricomycetidae</taxon>
        <taxon>Agaricales</taxon>
        <taxon>Agaricineae</taxon>
        <taxon>Hydnangiaceae</taxon>
        <taxon>Laccaria</taxon>
    </lineage>
</organism>
<keyword evidence="4 11" id="KW-0812">Transmembrane</keyword>
<evidence type="ECO:0000256" key="3">
    <source>
        <dbReference type="ARBA" id="ARBA00022448"/>
    </source>
</evidence>
<dbReference type="PANTHER" id="PTHR13050">
    <property type="entry name" value="USE1-LIKE PROTEIN"/>
    <property type="match status" value="1"/>
</dbReference>
<protein>
    <submittedName>
        <fullName evidence="12">Predicted protein</fullName>
    </submittedName>
</protein>
<dbReference type="STRING" id="486041.B0DYD8"/>
<evidence type="ECO:0000313" key="13">
    <source>
        <dbReference type="Proteomes" id="UP000001194"/>
    </source>
</evidence>
<dbReference type="OrthoDB" id="4506189at2759"/>
<gene>
    <name evidence="12" type="ORF">LACBIDRAFT_314363</name>
</gene>
<dbReference type="HOGENOM" id="CLU_083976_0_0_1"/>
<keyword evidence="3" id="KW-0813">Transport</keyword>
<dbReference type="GO" id="GO:0006890">
    <property type="term" value="P:retrograde vesicle-mediated transport, Golgi to endoplasmic reticulum"/>
    <property type="evidence" value="ECO:0007669"/>
    <property type="project" value="TreeGrafter"/>
</dbReference>
<keyword evidence="6" id="KW-0931">ER-Golgi transport</keyword>
<reference evidence="12 13" key="1">
    <citation type="journal article" date="2008" name="Nature">
        <title>The genome of Laccaria bicolor provides insights into mycorrhizal symbiosis.</title>
        <authorList>
            <person name="Martin F."/>
            <person name="Aerts A."/>
            <person name="Ahren D."/>
            <person name="Brun A."/>
            <person name="Danchin E.G.J."/>
            <person name="Duchaussoy F."/>
            <person name="Gibon J."/>
            <person name="Kohler A."/>
            <person name="Lindquist E."/>
            <person name="Pereda V."/>
            <person name="Salamov A."/>
            <person name="Shapiro H.J."/>
            <person name="Wuyts J."/>
            <person name="Blaudez D."/>
            <person name="Buee M."/>
            <person name="Brokstein P."/>
            <person name="Canbaeck B."/>
            <person name="Cohen D."/>
            <person name="Courty P.E."/>
            <person name="Coutinho P.M."/>
            <person name="Delaruelle C."/>
            <person name="Detter J.C."/>
            <person name="Deveau A."/>
            <person name="DiFazio S."/>
            <person name="Duplessis S."/>
            <person name="Fraissinet-Tachet L."/>
            <person name="Lucic E."/>
            <person name="Frey-Klett P."/>
            <person name="Fourrey C."/>
            <person name="Feussner I."/>
            <person name="Gay G."/>
            <person name="Grimwood J."/>
            <person name="Hoegger P.J."/>
            <person name="Jain P."/>
            <person name="Kilaru S."/>
            <person name="Labbe J."/>
            <person name="Lin Y.C."/>
            <person name="Legue V."/>
            <person name="Le Tacon F."/>
            <person name="Marmeisse R."/>
            <person name="Melayah D."/>
            <person name="Montanini B."/>
            <person name="Muratet M."/>
            <person name="Nehls U."/>
            <person name="Niculita-Hirzel H."/>
            <person name="Oudot-Le Secq M.P."/>
            <person name="Peter M."/>
            <person name="Quesneville H."/>
            <person name="Rajashekar B."/>
            <person name="Reich M."/>
            <person name="Rouhier N."/>
            <person name="Schmutz J."/>
            <person name="Yin T."/>
            <person name="Chalot M."/>
            <person name="Henrissat B."/>
            <person name="Kuees U."/>
            <person name="Lucas S."/>
            <person name="Van de Peer Y."/>
            <person name="Podila G.K."/>
            <person name="Polle A."/>
            <person name="Pukkila P.J."/>
            <person name="Richardson P.M."/>
            <person name="Rouze P."/>
            <person name="Sanders I.R."/>
            <person name="Stajich J.E."/>
            <person name="Tunlid A."/>
            <person name="Tuskan G."/>
            <person name="Grigoriev I.V."/>
        </authorList>
    </citation>
    <scope>NUCLEOTIDE SEQUENCE [LARGE SCALE GENOMIC DNA]</scope>
    <source>
        <strain evidence="13">S238N-H82 / ATCC MYA-4686</strain>
    </source>
</reference>
<evidence type="ECO:0000256" key="9">
    <source>
        <dbReference type="ARBA" id="ARBA00023136"/>
    </source>
</evidence>
<evidence type="ECO:0000256" key="11">
    <source>
        <dbReference type="SAM" id="Phobius"/>
    </source>
</evidence>
<comment type="similarity">
    <text evidence="2">Belongs to the USE1 family.</text>
</comment>
<dbReference type="AlphaFoldDB" id="B0DYD8"/>
<evidence type="ECO:0000256" key="6">
    <source>
        <dbReference type="ARBA" id="ARBA00022892"/>
    </source>
</evidence>
<dbReference type="InterPro" id="IPR019150">
    <property type="entry name" value="Vesicle_transport_protein_Use1"/>
</dbReference>
<comment type="subcellular location">
    <subcellularLocation>
        <location evidence="1">Endoplasmic reticulum membrane</location>
        <topology evidence="1">Single-pass type IV membrane protein</topology>
    </subcellularLocation>
</comment>
<dbReference type="Pfam" id="PF09753">
    <property type="entry name" value="Use1"/>
    <property type="match status" value="1"/>
</dbReference>
<evidence type="ECO:0000256" key="1">
    <source>
        <dbReference type="ARBA" id="ARBA00004163"/>
    </source>
</evidence>
<evidence type="ECO:0000256" key="4">
    <source>
        <dbReference type="ARBA" id="ARBA00022692"/>
    </source>
</evidence>
<feature type="compositionally biased region" description="Pro residues" evidence="10">
    <location>
        <begin position="97"/>
        <end position="113"/>
    </location>
</feature>
<dbReference type="GO" id="GO:0005789">
    <property type="term" value="C:endoplasmic reticulum membrane"/>
    <property type="evidence" value="ECO:0007669"/>
    <property type="project" value="UniProtKB-SubCell"/>
</dbReference>
<proteinExistence type="inferred from homology"/>
<evidence type="ECO:0000256" key="10">
    <source>
        <dbReference type="SAM" id="MobiDB-lite"/>
    </source>
</evidence>
<dbReference type="GO" id="GO:0015031">
    <property type="term" value="P:protein transport"/>
    <property type="evidence" value="ECO:0007669"/>
    <property type="project" value="UniProtKB-KW"/>
</dbReference>
<evidence type="ECO:0000256" key="7">
    <source>
        <dbReference type="ARBA" id="ARBA00022927"/>
    </source>
</evidence>
<evidence type="ECO:0000313" key="12">
    <source>
        <dbReference type="EMBL" id="EDR00417.1"/>
    </source>
</evidence>
<keyword evidence="7" id="KW-0653">Protein transport</keyword>
<keyword evidence="9 11" id="KW-0472">Membrane</keyword>
<dbReference type="Proteomes" id="UP000001194">
    <property type="component" value="Unassembled WGS sequence"/>
</dbReference>
<feature type="compositionally biased region" description="Pro residues" evidence="10">
    <location>
        <begin position="131"/>
        <end position="143"/>
    </location>
</feature>
<feature type="transmembrane region" description="Helical" evidence="11">
    <location>
        <begin position="248"/>
        <end position="268"/>
    </location>
</feature>
<feature type="compositionally biased region" description="Low complexity" evidence="10">
    <location>
        <begin position="119"/>
        <end position="130"/>
    </location>
</feature>
<evidence type="ECO:0000256" key="5">
    <source>
        <dbReference type="ARBA" id="ARBA00022824"/>
    </source>
</evidence>
<keyword evidence="13" id="KW-1185">Reference proteome</keyword>
<evidence type="ECO:0000256" key="8">
    <source>
        <dbReference type="ARBA" id="ARBA00022989"/>
    </source>
</evidence>
<dbReference type="GeneID" id="6084598"/>
<dbReference type="RefSeq" id="XP_001888976.1">
    <property type="nucleotide sequence ID" value="XM_001888941.1"/>
</dbReference>
<accession>B0DYD8</accession>
<keyword evidence="5" id="KW-0256">Endoplasmic reticulum</keyword>